<organism evidence="1 2">
    <name type="scientific">Lactuca sativa</name>
    <name type="common">Garden lettuce</name>
    <dbReference type="NCBI Taxonomy" id="4236"/>
    <lineage>
        <taxon>Eukaryota</taxon>
        <taxon>Viridiplantae</taxon>
        <taxon>Streptophyta</taxon>
        <taxon>Embryophyta</taxon>
        <taxon>Tracheophyta</taxon>
        <taxon>Spermatophyta</taxon>
        <taxon>Magnoliopsida</taxon>
        <taxon>eudicotyledons</taxon>
        <taxon>Gunneridae</taxon>
        <taxon>Pentapetalae</taxon>
        <taxon>asterids</taxon>
        <taxon>campanulids</taxon>
        <taxon>Asterales</taxon>
        <taxon>Asteraceae</taxon>
        <taxon>Cichorioideae</taxon>
        <taxon>Cichorieae</taxon>
        <taxon>Lactucinae</taxon>
        <taxon>Lactuca</taxon>
    </lineage>
</organism>
<reference evidence="1 2" key="1">
    <citation type="journal article" date="2017" name="Nat. Commun.">
        <title>Genome assembly with in vitro proximity ligation data and whole-genome triplication in lettuce.</title>
        <authorList>
            <person name="Reyes-Chin-Wo S."/>
            <person name="Wang Z."/>
            <person name="Yang X."/>
            <person name="Kozik A."/>
            <person name="Arikit S."/>
            <person name="Song C."/>
            <person name="Xia L."/>
            <person name="Froenicke L."/>
            <person name="Lavelle D.O."/>
            <person name="Truco M.J."/>
            <person name="Xia R."/>
            <person name="Zhu S."/>
            <person name="Xu C."/>
            <person name="Xu H."/>
            <person name="Xu X."/>
            <person name="Cox K."/>
            <person name="Korf I."/>
            <person name="Meyers B.C."/>
            <person name="Michelmore R.W."/>
        </authorList>
    </citation>
    <scope>NUCLEOTIDE SEQUENCE [LARGE SCALE GENOMIC DNA]</scope>
    <source>
        <strain evidence="2">cv. Salinas</strain>
        <tissue evidence="1">Seedlings</tissue>
    </source>
</reference>
<evidence type="ECO:0000313" key="1">
    <source>
        <dbReference type="EMBL" id="KAJ0216508.1"/>
    </source>
</evidence>
<accession>A0A9R1W2Z3</accession>
<dbReference type="EMBL" id="NBSK02000003">
    <property type="protein sequence ID" value="KAJ0216508.1"/>
    <property type="molecule type" value="Genomic_DNA"/>
</dbReference>
<dbReference type="AlphaFoldDB" id="A0A9R1W2Z3"/>
<sequence>MIWCLNQLTFNDPKIAQDVQATLPNILAYTYDVILGEYVSDMDGDEEYYEYSTPISNQDPSIIQHSRHNNNSDWKDCSYKRFMNYRPSAFNKEIDPILWSMWTTETEGTFCTSKCADEDKMIYAAIFLKKGAYTLVGHG</sequence>
<gene>
    <name evidence="1" type="ORF">LSAT_V11C300144630</name>
</gene>
<proteinExistence type="predicted"/>
<protein>
    <submittedName>
        <fullName evidence="1">Uncharacterized protein</fullName>
    </submittedName>
</protein>
<dbReference type="Proteomes" id="UP000235145">
    <property type="component" value="Unassembled WGS sequence"/>
</dbReference>
<keyword evidence="2" id="KW-1185">Reference proteome</keyword>
<comment type="caution">
    <text evidence="1">The sequence shown here is derived from an EMBL/GenBank/DDBJ whole genome shotgun (WGS) entry which is preliminary data.</text>
</comment>
<evidence type="ECO:0000313" key="2">
    <source>
        <dbReference type="Proteomes" id="UP000235145"/>
    </source>
</evidence>
<name>A0A9R1W2Z3_LACSA</name>